<dbReference type="Proteomes" id="UP000248090">
    <property type="component" value="Unassembled WGS sequence"/>
</dbReference>
<gene>
    <name evidence="2" type="ORF">WH50_22390</name>
</gene>
<sequence length="128" mass="15643">MPLMASRQRVVFLIITLVMAIYGIWQSGLEFWQQALLSLAVFAMAGWEWRYAARLPVAMRWREQFWWLGQGQGRWQVITPVRVWMMPWVIVLDYRDELLRRRSLLLFRDSLQGDDWRRLQVRLRYQKL</sequence>
<keyword evidence="1" id="KW-0472">Membrane</keyword>
<evidence type="ECO:0000313" key="3">
    <source>
        <dbReference type="Proteomes" id="UP000248090"/>
    </source>
</evidence>
<dbReference type="Pfam" id="PF07254">
    <property type="entry name" value="Cpta_toxin"/>
    <property type="match status" value="1"/>
</dbReference>
<feature type="transmembrane region" description="Helical" evidence="1">
    <location>
        <begin position="31"/>
        <end position="52"/>
    </location>
</feature>
<accession>A0ABX5LUK4</accession>
<reference evidence="2 3" key="1">
    <citation type="submission" date="2015-03" db="EMBL/GenBank/DDBJ databases">
        <authorList>
            <person name="Krishnan R."/>
            <person name="Midha S."/>
            <person name="Patil P.B."/>
            <person name="Rameshkumar N."/>
        </authorList>
    </citation>
    <scope>NUCLEOTIDE SEQUENCE [LARGE SCALE GENOMIC DNA]</scope>
    <source>
        <strain evidence="2 3">L1E11</strain>
    </source>
</reference>
<evidence type="ECO:0000313" key="2">
    <source>
        <dbReference type="EMBL" id="PXF29163.1"/>
    </source>
</evidence>
<evidence type="ECO:0008006" key="4">
    <source>
        <dbReference type="Google" id="ProtNLM"/>
    </source>
</evidence>
<dbReference type="EMBL" id="LAPT01000123">
    <property type="protein sequence ID" value="PXF29163.1"/>
    <property type="molecule type" value="Genomic_DNA"/>
</dbReference>
<proteinExistence type="predicted"/>
<feature type="transmembrane region" description="Helical" evidence="1">
    <location>
        <begin position="9"/>
        <end position="25"/>
    </location>
</feature>
<comment type="caution">
    <text evidence="2">The sequence shown here is derived from an EMBL/GenBank/DDBJ whole genome shotgun (WGS) entry which is preliminary data.</text>
</comment>
<keyword evidence="3" id="KW-1185">Reference proteome</keyword>
<evidence type="ECO:0000256" key="1">
    <source>
        <dbReference type="SAM" id="Phobius"/>
    </source>
</evidence>
<keyword evidence="1" id="KW-1133">Transmembrane helix</keyword>
<protein>
    <recommendedName>
        <fullName evidence="4">Toxin CptA</fullName>
    </recommendedName>
</protein>
<dbReference type="InterPro" id="IPR009883">
    <property type="entry name" value="YgfX"/>
</dbReference>
<keyword evidence="1" id="KW-0812">Transmembrane</keyword>
<name>A0ABX5LUK4_9GAMM</name>
<organism evidence="2 3">
    <name type="scientific">Pokkaliibacter plantistimulans</name>
    <dbReference type="NCBI Taxonomy" id="1635171"/>
    <lineage>
        <taxon>Bacteria</taxon>
        <taxon>Pseudomonadati</taxon>
        <taxon>Pseudomonadota</taxon>
        <taxon>Gammaproteobacteria</taxon>
        <taxon>Oceanospirillales</taxon>
        <taxon>Balneatrichaceae</taxon>
        <taxon>Pokkaliibacter</taxon>
    </lineage>
</organism>